<evidence type="ECO:0000313" key="3">
    <source>
        <dbReference type="Proteomes" id="UP000229263"/>
    </source>
</evidence>
<dbReference type="Proteomes" id="UP000229263">
    <property type="component" value="Unassembled WGS sequence"/>
</dbReference>
<gene>
    <name evidence="2" type="ORF">ATK23_3006</name>
</gene>
<dbReference type="EMBL" id="PGEY01000001">
    <property type="protein sequence ID" value="PJJ45712.1"/>
    <property type="molecule type" value="Genomic_DNA"/>
</dbReference>
<dbReference type="Pfam" id="PF01210">
    <property type="entry name" value="NAD_Gly3P_dh_N"/>
    <property type="match status" value="1"/>
</dbReference>
<dbReference type="InterPro" id="IPR036291">
    <property type="entry name" value="NAD(P)-bd_dom_sf"/>
</dbReference>
<sequence>MASIALIGPGRHGTAIAQLFASHGVDVHLYHHREPKAQTAAAQVRAVAKNAEVRIAHDLAAAVEGQELVVLTTLWDKPQREVIAQLGDKLTGKVLLDVSNPLDVTPAGIIPRPPVEGSAGQFLASILPAGVGHAKAFSNLATAFINESADMEPRAVLPFVADSADTERVVRDYLELTGWQPWLVGGISESKHVEIGGKYNAVHGRYGRSRLDAKEMLEYSGPEDSLTGVESGRTGRHG</sequence>
<evidence type="ECO:0000313" key="2">
    <source>
        <dbReference type="EMBL" id="PJJ45712.1"/>
    </source>
</evidence>
<evidence type="ECO:0000259" key="1">
    <source>
        <dbReference type="Pfam" id="PF01210"/>
    </source>
</evidence>
<comment type="caution">
    <text evidence="2">The sequence shown here is derived from an EMBL/GenBank/DDBJ whole genome shotgun (WGS) entry which is preliminary data.</text>
</comment>
<organism evidence="2 3">
    <name type="scientific">Glutamicibacter mysorens</name>
    <dbReference type="NCBI Taxonomy" id="257984"/>
    <lineage>
        <taxon>Bacteria</taxon>
        <taxon>Bacillati</taxon>
        <taxon>Actinomycetota</taxon>
        <taxon>Actinomycetes</taxon>
        <taxon>Micrococcales</taxon>
        <taxon>Micrococcaceae</taxon>
        <taxon>Glutamicibacter</taxon>
    </lineage>
</organism>
<dbReference type="SUPFAM" id="SSF51735">
    <property type="entry name" value="NAD(P)-binding Rossmann-fold domains"/>
    <property type="match status" value="1"/>
</dbReference>
<protein>
    <submittedName>
        <fullName evidence="2">Dinucleotide-binding enzyme</fullName>
    </submittedName>
</protein>
<dbReference type="Gene3D" id="3.40.50.720">
    <property type="entry name" value="NAD(P)-binding Rossmann-like Domain"/>
    <property type="match status" value="1"/>
</dbReference>
<dbReference type="RefSeq" id="WP_083515667.1">
    <property type="nucleotide sequence ID" value="NZ_PGEY01000001.1"/>
</dbReference>
<reference evidence="2 3" key="1">
    <citation type="submission" date="2017-11" db="EMBL/GenBank/DDBJ databases">
        <title>Sequencing the genomes of 1000 actinobacteria strains.</title>
        <authorList>
            <person name="Klenk H.-P."/>
        </authorList>
    </citation>
    <scope>NUCLEOTIDE SEQUENCE [LARGE SCALE GENOMIC DNA]</scope>
    <source>
        <strain evidence="2 3">DSM 12798</strain>
    </source>
</reference>
<keyword evidence="3" id="KW-1185">Reference proteome</keyword>
<dbReference type="InterPro" id="IPR011128">
    <property type="entry name" value="G3P_DH_NAD-dep_N"/>
</dbReference>
<name>A0ABX4N230_9MICC</name>
<proteinExistence type="predicted"/>
<accession>A0ABX4N230</accession>
<feature type="domain" description="Glycerol-3-phosphate dehydrogenase NAD-dependent N-terminal" evidence="1">
    <location>
        <begin position="3"/>
        <end position="91"/>
    </location>
</feature>